<dbReference type="GO" id="GO:0005829">
    <property type="term" value="C:cytosol"/>
    <property type="evidence" value="ECO:0007669"/>
    <property type="project" value="TreeGrafter"/>
</dbReference>
<dbReference type="SUPFAM" id="SSF51735">
    <property type="entry name" value="NAD(P)-binding Rossmann-fold domains"/>
    <property type="match status" value="1"/>
</dbReference>
<keyword evidence="7 13" id="KW-0520">NAD</keyword>
<evidence type="ECO:0000256" key="12">
    <source>
        <dbReference type="ARBA" id="ARBA00049396"/>
    </source>
</evidence>
<dbReference type="GO" id="GO:0019877">
    <property type="term" value="P:diaminopimelate biosynthetic process"/>
    <property type="evidence" value="ECO:0007669"/>
    <property type="project" value="UniProtKB-UniRule"/>
</dbReference>
<evidence type="ECO:0000313" key="17">
    <source>
        <dbReference type="Proteomes" id="UP000777265"/>
    </source>
</evidence>
<feature type="binding site" evidence="13">
    <location>
        <position position="155"/>
    </location>
    <ligand>
        <name>(S)-2,3,4,5-tetrahydrodipicolinate</name>
        <dbReference type="ChEBI" id="CHEBI:16845"/>
    </ligand>
</feature>
<comment type="subcellular location">
    <subcellularLocation>
        <location evidence="13">Cytoplasm</location>
    </subcellularLocation>
</comment>
<keyword evidence="4 13" id="KW-0521">NADP</keyword>
<dbReference type="Proteomes" id="UP000777265">
    <property type="component" value="Unassembled WGS sequence"/>
</dbReference>
<feature type="binding site" evidence="13">
    <location>
        <begin position="164"/>
        <end position="165"/>
    </location>
    <ligand>
        <name>(S)-2,3,4,5-tetrahydrodipicolinate</name>
        <dbReference type="ChEBI" id="CHEBI:16845"/>
    </ligand>
</feature>
<dbReference type="InterPro" id="IPR023940">
    <property type="entry name" value="DHDPR_bac"/>
</dbReference>
<evidence type="ECO:0000259" key="14">
    <source>
        <dbReference type="Pfam" id="PF01113"/>
    </source>
</evidence>
<dbReference type="PANTHER" id="PTHR20836">
    <property type="entry name" value="DIHYDRODIPICOLINATE REDUCTASE"/>
    <property type="match status" value="1"/>
</dbReference>
<comment type="pathway">
    <text evidence="9 13">Amino-acid biosynthesis; L-lysine biosynthesis via DAP pathway; (S)-tetrahydrodipicolinate from L-aspartate: step 4/4.</text>
</comment>
<feature type="domain" description="Dihydrodipicolinate reductase N-terminal" evidence="14">
    <location>
        <begin position="3"/>
        <end position="124"/>
    </location>
</feature>
<evidence type="ECO:0000313" key="16">
    <source>
        <dbReference type="EMBL" id="NLW34924.1"/>
    </source>
</evidence>
<dbReference type="CDD" id="cd02274">
    <property type="entry name" value="DHDPR_N"/>
    <property type="match status" value="1"/>
</dbReference>
<dbReference type="Gene3D" id="3.40.50.720">
    <property type="entry name" value="NAD(P)-binding Rossmann-like Domain"/>
    <property type="match status" value="1"/>
</dbReference>
<dbReference type="GO" id="GO:0051287">
    <property type="term" value="F:NAD binding"/>
    <property type="evidence" value="ECO:0007669"/>
    <property type="project" value="UniProtKB-UniRule"/>
</dbReference>
<evidence type="ECO:0000256" key="8">
    <source>
        <dbReference type="ARBA" id="ARBA00023154"/>
    </source>
</evidence>
<keyword evidence="2 13" id="KW-0963">Cytoplasm</keyword>
<comment type="caution">
    <text evidence="13">Lacks conserved residue(s) required for the propagation of feature annotation.</text>
</comment>
<evidence type="ECO:0000256" key="2">
    <source>
        <dbReference type="ARBA" id="ARBA00022490"/>
    </source>
</evidence>
<feature type="active site" description="Proton donor" evidence="13">
    <location>
        <position position="158"/>
    </location>
</feature>
<proteinExistence type="inferred from homology"/>
<dbReference type="SUPFAM" id="SSF55347">
    <property type="entry name" value="Glyceraldehyde-3-phosphate dehydrogenase-like, C-terminal domain"/>
    <property type="match status" value="1"/>
</dbReference>
<comment type="catalytic activity">
    <reaction evidence="12 13">
        <text>(S)-2,3,4,5-tetrahydrodipicolinate + NAD(+) + H2O = (2S,4S)-4-hydroxy-2,3,4,5-tetrahydrodipicolinate + NADH + H(+)</text>
        <dbReference type="Rhea" id="RHEA:35323"/>
        <dbReference type="ChEBI" id="CHEBI:15377"/>
        <dbReference type="ChEBI" id="CHEBI:15378"/>
        <dbReference type="ChEBI" id="CHEBI:16845"/>
        <dbReference type="ChEBI" id="CHEBI:57540"/>
        <dbReference type="ChEBI" id="CHEBI:57945"/>
        <dbReference type="ChEBI" id="CHEBI:67139"/>
        <dbReference type="EC" id="1.17.1.8"/>
    </reaction>
</comment>
<comment type="similarity">
    <text evidence="1 13">Belongs to the DapB family.</text>
</comment>
<dbReference type="PROSITE" id="PS01298">
    <property type="entry name" value="DAPB"/>
    <property type="match status" value="1"/>
</dbReference>
<reference evidence="16" key="2">
    <citation type="submission" date="2020-01" db="EMBL/GenBank/DDBJ databases">
        <authorList>
            <person name="Campanaro S."/>
        </authorList>
    </citation>
    <scope>NUCLEOTIDE SEQUENCE</scope>
    <source>
        <strain evidence="16">AS06rmzACSIP_7</strain>
    </source>
</reference>
<evidence type="ECO:0000256" key="6">
    <source>
        <dbReference type="ARBA" id="ARBA00023002"/>
    </source>
</evidence>
<reference evidence="16" key="1">
    <citation type="journal article" date="2020" name="Biotechnol. Biofuels">
        <title>New insights from the biogas microbiome by comprehensive genome-resolved metagenomics of nearly 1600 species originating from multiple anaerobic digesters.</title>
        <authorList>
            <person name="Campanaro S."/>
            <person name="Treu L."/>
            <person name="Rodriguez-R L.M."/>
            <person name="Kovalovszki A."/>
            <person name="Ziels R.M."/>
            <person name="Maus I."/>
            <person name="Zhu X."/>
            <person name="Kougias P.G."/>
            <person name="Basile A."/>
            <person name="Luo G."/>
            <person name="Schluter A."/>
            <person name="Konstantinidis K.T."/>
            <person name="Angelidaki I."/>
        </authorList>
    </citation>
    <scope>NUCLEOTIDE SEQUENCE</scope>
    <source>
        <strain evidence="16">AS06rmzACSIP_7</strain>
    </source>
</reference>
<dbReference type="InterPro" id="IPR022664">
    <property type="entry name" value="DapB_N_CS"/>
</dbReference>
<feature type="domain" description="Dihydrodipicolinate reductase C-terminal" evidence="15">
    <location>
        <begin position="127"/>
        <end position="262"/>
    </location>
</feature>
<gene>
    <name evidence="13" type="primary">dapB</name>
    <name evidence="16" type="ORF">GXY80_05495</name>
</gene>
<sequence>MTNIIITGVCGRMGAAIFKLALKDPDLAVVGIVETKDHPAVGRHAESLIAGAGNSLIVEDDLAKVVDKGEVVIDFTQPRSSLEHFRLTRQGGKAIVIGTTGFTDDALKEIMNAGDARVVISPNMSVGMNLMFDVVERLAHIMKDDYDIEVVEMHHKLKKDAPSGTAMKLKDIIESSEPDRQWIEVFGRKGILGERKKEEVAVLALRGGDVVGEHTVMFAGIGERLEITHRAFSRENFAQGALVAARWLATQDPGVYSMKDVLGL</sequence>
<evidence type="ECO:0000256" key="1">
    <source>
        <dbReference type="ARBA" id="ARBA00006642"/>
    </source>
</evidence>
<evidence type="ECO:0000256" key="10">
    <source>
        <dbReference type="ARBA" id="ARBA00038983"/>
    </source>
</evidence>
<dbReference type="Gene3D" id="3.30.360.10">
    <property type="entry name" value="Dihydrodipicolinate Reductase, domain 2"/>
    <property type="match status" value="1"/>
</dbReference>
<evidence type="ECO:0000256" key="9">
    <source>
        <dbReference type="ARBA" id="ARBA00037922"/>
    </source>
</evidence>
<keyword evidence="8 13" id="KW-0457">Lysine biosynthesis</keyword>
<dbReference type="Pfam" id="PF05173">
    <property type="entry name" value="DapB_C"/>
    <property type="match status" value="1"/>
</dbReference>
<dbReference type="HAMAP" id="MF_00102">
    <property type="entry name" value="DapB"/>
    <property type="match status" value="1"/>
</dbReference>
<dbReference type="InterPro" id="IPR036291">
    <property type="entry name" value="NAD(P)-bd_dom_sf"/>
</dbReference>
<accession>A0A351U0A1</accession>
<dbReference type="PANTHER" id="PTHR20836:SF0">
    <property type="entry name" value="4-HYDROXY-TETRAHYDRODIPICOLINATE REDUCTASE 1, CHLOROPLASTIC-RELATED"/>
    <property type="match status" value="1"/>
</dbReference>
<dbReference type="GO" id="GO:0009089">
    <property type="term" value="P:lysine biosynthetic process via diaminopimelate"/>
    <property type="evidence" value="ECO:0007669"/>
    <property type="project" value="UniProtKB-UniRule"/>
</dbReference>
<dbReference type="PIRSF" id="PIRSF000161">
    <property type="entry name" value="DHPR"/>
    <property type="match status" value="1"/>
</dbReference>
<dbReference type="GO" id="GO:0008839">
    <property type="term" value="F:4-hydroxy-tetrahydrodipicolinate reductase"/>
    <property type="evidence" value="ECO:0007669"/>
    <property type="project" value="UniProtKB-UniRule"/>
</dbReference>
<dbReference type="InterPro" id="IPR022663">
    <property type="entry name" value="DapB_C"/>
</dbReference>
<evidence type="ECO:0000256" key="11">
    <source>
        <dbReference type="ARBA" id="ARBA00049080"/>
    </source>
</evidence>
<dbReference type="GO" id="GO:0050661">
    <property type="term" value="F:NADP binding"/>
    <property type="evidence" value="ECO:0007669"/>
    <property type="project" value="UniProtKB-UniRule"/>
</dbReference>
<keyword evidence="3 13" id="KW-0028">Amino-acid biosynthesis</keyword>
<evidence type="ECO:0000256" key="13">
    <source>
        <dbReference type="HAMAP-Rule" id="MF_00102"/>
    </source>
</evidence>
<comment type="catalytic activity">
    <reaction evidence="11 13">
        <text>(S)-2,3,4,5-tetrahydrodipicolinate + NADP(+) + H2O = (2S,4S)-4-hydroxy-2,3,4,5-tetrahydrodipicolinate + NADPH + H(+)</text>
        <dbReference type="Rhea" id="RHEA:35331"/>
        <dbReference type="ChEBI" id="CHEBI:15377"/>
        <dbReference type="ChEBI" id="CHEBI:15378"/>
        <dbReference type="ChEBI" id="CHEBI:16845"/>
        <dbReference type="ChEBI" id="CHEBI:57783"/>
        <dbReference type="ChEBI" id="CHEBI:58349"/>
        <dbReference type="ChEBI" id="CHEBI:67139"/>
        <dbReference type="EC" id="1.17.1.8"/>
    </reaction>
</comment>
<dbReference type="FunFam" id="3.30.360.10:FF:000004">
    <property type="entry name" value="4-hydroxy-tetrahydrodipicolinate reductase"/>
    <property type="match status" value="1"/>
</dbReference>
<protein>
    <recommendedName>
        <fullName evidence="10 13">4-hydroxy-tetrahydrodipicolinate reductase</fullName>
        <shortName evidence="13">HTPA reductase</shortName>
        <ecNumber evidence="10 13">1.17.1.8</ecNumber>
    </recommendedName>
</protein>
<comment type="function">
    <text evidence="13">Catalyzes the conversion of 4-hydroxy-tetrahydrodipicolinate (HTPA) to tetrahydrodipicolinate.</text>
</comment>
<dbReference type="EC" id="1.17.1.8" evidence="10 13"/>
<evidence type="ECO:0000256" key="4">
    <source>
        <dbReference type="ARBA" id="ARBA00022857"/>
    </source>
</evidence>
<dbReference type="AlphaFoldDB" id="A0A351U0A1"/>
<dbReference type="STRING" id="909663.GCA_000512235_01790"/>
<evidence type="ECO:0000256" key="3">
    <source>
        <dbReference type="ARBA" id="ARBA00022605"/>
    </source>
</evidence>
<evidence type="ECO:0000259" key="15">
    <source>
        <dbReference type="Pfam" id="PF05173"/>
    </source>
</evidence>
<comment type="subunit">
    <text evidence="13">Homotetramer.</text>
</comment>
<feature type="binding site" evidence="13">
    <location>
        <begin position="98"/>
        <end position="100"/>
    </location>
    <ligand>
        <name>NAD(+)</name>
        <dbReference type="ChEBI" id="CHEBI:57540"/>
    </ligand>
</feature>
<dbReference type="NCBIfam" id="TIGR00036">
    <property type="entry name" value="dapB"/>
    <property type="match status" value="1"/>
</dbReference>
<name>A0A351U0A1_9BACT</name>
<dbReference type="Pfam" id="PF01113">
    <property type="entry name" value="DapB_N"/>
    <property type="match status" value="1"/>
</dbReference>
<organism evidence="16 17">
    <name type="scientific">Syntrophorhabdus aromaticivorans</name>
    <dbReference type="NCBI Taxonomy" id="328301"/>
    <lineage>
        <taxon>Bacteria</taxon>
        <taxon>Pseudomonadati</taxon>
        <taxon>Thermodesulfobacteriota</taxon>
        <taxon>Syntrophorhabdia</taxon>
        <taxon>Syntrophorhabdales</taxon>
        <taxon>Syntrophorhabdaceae</taxon>
        <taxon>Syntrophorhabdus</taxon>
    </lineage>
</organism>
<dbReference type="EMBL" id="JAAYEE010000095">
    <property type="protein sequence ID" value="NLW34924.1"/>
    <property type="molecule type" value="Genomic_DNA"/>
</dbReference>
<feature type="binding site" evidence="13">
    <location>
        <position position="34"/>
    </location>
    <ligand>
        <name>NAD(+)</name>
        <dbReference type="ChEBI" id="CHEBI:57540"/>
    </ligand>
</feature>
<dbReference type="GO" id="GO:0016726">
    <property type="term" value="F:oxidoreductase activity, acting on CH or CH2 groups, NAD or NADP as acceptor"/>
    <property type="evidence" value="ECO:0007669"/>
    <property type="project" value="UniProtKB-UniRule"/>
</dbReference>
<evidence type="ECO:0000256" key="7">
    <source>
        <dbReference type="ARBA" id="ARBA00023027"/>
    </source>
</evidence>
<comment type="caution">
    <text evidence="16">The sequence shown here is derived from an EMBL/GenBank/DDBJ whole genome shotgun (WGS) entry which is preliminary data.</text>
</comment>
<feature type="binding site" evidence="13">
    <location>
        <begin position="8"/>
        <end position="13"/>
    </location>
    <ligand>
        <name>NAD(+)</name>
        <dbReference type="ChEBI" id="CHEBI:57540"/>
    </ligand>
</feature>
<feature type="binding site" evidence="13">
    <location>
        <begin position="121"/>
        <end position="124"/>
    </location>
    <ligand>
        <name>NAD(+)</name>
        <dbReference type="ChEBI" id="CHEBI:57540"/>
    </ligand>
</feature>
<dbReference type="InterPro" id="IPR000846">
    <property type="entry name" value="DapB_N"/>
</dbReference>
<comment type="caution">
    <text evidence="13">Was originally thought to be a dihydrodipicolinate reductase (DHDPR), catalyzing the conversion of dihydrodipicolinate to tetrahydrodipicolinate. However, it was shown in E.coli that the substrate of the enzymatic reaction is not dihydrodipicolinate (DHDP) but in fact (2S,4S)-4-hydroxy-2,3,4,5-tetrahydrodipicolinic acid (HTPA), the product released by the DapA-catalyzed reaction.</text>
</comment>
<keyword evidence="6 13" id="KW-0560">Oxidoreductase</keyword>
<feature type="active site" description="Proton donor/acceptor" evidence="13">
    <location>
        <position position="154"/>
    </location>
</feature>
<evidence type="ECO:0000256" key="5">
    <source>
        <dbReference type="ARBA" id="ARBA00022915"/>
    </source>
</evidence>
<keyword evidence="5 13" id="KW-0220">Diaminopimelate biosynthesis</keyword>